<dbReference type="AlphaFoldDB" id="A0A814HIV8"/>
<evidence type="ECO:0000256" key="2">
    <source>
        <dbReference type="ARBA" id="ARBA00022771"/>
    </source>
</evidence>
<dbReference type="SUPFAM" id="SSF48508">
    <property type="entry name" value="Nuclear receptor ligand-binding domain"/>
    <property type="match status" value="1"/>
</dbReference>
<dbReference type="Gene3D" id="3.30.50.10">
    <property type="entry name" value="Erythroid Transcription Factor GATA-1, subunit A"/>
    <property type="match status" value="1"/>
</dbReference>
<evidence type="ECO:0000256" key="4">
    <source>
        <dbReference type="ARBA" id="ARBA00023015"/>
    </source>
</evidence>
<dbReference type="GO" id="GO:0000122">
    <property type="term" value="P:negative regulation of transcription by RNA polymerase II"/>
    <property type="evidence" value="ECO:0007669"/>
    <property type="project" value="TreeGrafter"/>
</dbReference>
<dbReference type="GO" id="GO:0008270">
    <property type="term" value="F:zinc ion binding"/>
    <property type="evidence" value="ECO:0007669"/>
    <property type="project" value="UniProtKB-KW"/>
</dbReference>
<dbReference type="GO" id="GO:0000978">
    <property type="term" value="F:RNA polymerase II cis-regulatory region sequence-specific DNA binding"/>
    <property type="evidence" value="ECO:0007669"/>
    <property type="project" value="TreeGrafter"/>
</dbReference>
<keyword evidence="6" id="KW-0804">Transcription</keyword>
<keyword evidence="8" id="KW-0539">Nucleus</keyword>
<accession>A0A814HIV8</accession>
<dbReference type="SUPFAM" id="SSF57716">
    <property type="entry name" value="Glucocorticoid receptor-like (DNA-binding domain)"/>
    <property type="match status" value="1"/>
</dbReference>
<evidence type="ECO:0000256" key="8">
    <source>
        <dbReference type="ARBA" id="ARBA00023242"/>
    </source>
</evidence>
<dbReference type="InterPro" id="IPR035500">
    <property type="entry name" value="NHR-like_dom_sf"/>
</dbReference>
<evidence type="ECO:0000313" key="13">
    <source>
        <dbReference type="Proteomes" id="UP000663852"/>
    </source>
</evidence>
<evidence type="ECO:0000256" key="1">
    <source>
        <dbReference type="ARBA" id="ARBA00022723"/>
    </source>
</evidence>
<sequence length="379" mass="43669">MSKKDHGRCLVCDDAAIGLNFGIPTCMPCKAFFRRNAIKLGVQQYVCHNDGDCIISYKFRRSCNCCRLAKCFRVGMDKGMILSDEERDARNQLVEINRLKRGKVPKQQCAKWMQPSPLLIISTNPLYGLRPNDQVVLGNIFGAYENNCTIAKNVELQRVPNIQYTSLHEYCNEISFEFRSCIQFLNHIPEFARFTIDDKVRLLKNHFGIIANLSGPMMHLMSLQNAIVTWTNVFGVKIAQRLLKSSALLQAYLNDPMILKLLIVILVLSSSNGRNLHYIDIDQICDDPLGIFSAQNIYVELLWRYILSRSASHKHAVQFFNKLIMCVLYMKNLDMDIDDHINDFRWEIEQMDPIVKNMWPNSSQFEEIIDMDVAEDIAL</sequence>
<dbReference type="PRINTS" id="PR00047">
    <property type="entry name" value="STROIDFINGER"/>
</dbReference>
<dbReference type="InterPro" id="IPR013088">
    <property type="entry name" value="Znf_NHR/GATA"/>
</dbReference>
<dbReference type="PROSITE" id="PS00031">
    <property type="entry name" value="NUCLEAR_REC_DBD_1"/>
    <property type="match status" value="1"/>
</dbReference>
<feature type="domain" description="Nuclear receptor" evidence="9">
    <location>
        <begin position="6"/>
        <end position="83"/>
    </location>
</feature>
<gene>
    <name evidence="11" type="ORF">EDS130_LOCUS15411</name>
    <name evidence="10" type="ORF">XAT740_LOCUS4239</name>
</gene>
<evidence type="ECO:0000313" key="12">
    <source>
        <dbReference type="Proteomes" id="UP000663828"/>
    </source>
</evidence>
<protein>
    <recommendedName>
        <fullName evidence="9">Nuclear receptor domain-containing protein</fullName>
    </recommendedName>
</protein>
<dbReference type="Pfam" id="PF00105">
    <property type="entry name" value="zf-C4"/>
    <property type="match status" value="1"/>
</dbReference>
<dbReference type="PANTHER" id="PTHR24082">
    <property type="entry name" value="NUCLEAR HORMONE RECEPTOR"/>
    <property type="match status" value="1"/>
</dbReference>
<evidence type="ECO:0000313" key="11">
    <source>
        <dbReference type="EMBL" id="CAF1011471.1"/>
    </source>
</evidence>
<dbReference type="InterPro" id="IPR001628">
    <property type="entry name" value="Znf_hrmn_rcpt"/>
</dbReference>
<dbReference type="GO" id="GO:0030154">
    <property type="term" value="P:cell differentiation"/>
    <property type="evidence" value="ECO:0007669"/>
    <property type="project" value="TreeGrafter"/>
</dbReference>
<keyword evidence="2" id="KW-0863">Zinc-finger</keyword>
<keyword evidence="12" id="KW-1185">Reference proteome</keyword>
<keyword evidence="5" id="KW-0238">DNA-binding</keyword>
<dbReference type="SMART" id="SM00399">
    <property type="entry name" value="ZnF_C4"/>
    <property type="match status" value="1"/>
</dbReference>
<name>A0A814HIV8_ADIRI</name>
<evidence type="ECO:0000256" key="7">
    <source>
        <dbReference type="ARBA" id="ARBA00023170"/>
    </source>
</evidence>
<evidence type="ECO:0000259" key="9">
    <source>
        <dbReference type="PROSITE" id="PS51030"/>
    </source>
</evidence>
<dbReference type="GO" id="GO:0045944">
    <property type="term" value="P:positive regulation of transcription by RNA polymerase II"/>
    <property type="evidence" value="ECO:0007669"/>
    <property type="project" value="TreeGrafter"/>
</dbReference>
<dbReference type="PROSITE" id="PS51030">
    <property type="entry name" value="NUCLEAR_REC_DBD_2"/>
    <property type="match status" value="1"/>
</dbReference>
<keyword evidence="4" id="KW-0805">Transcription regulation</keyword>
<dbReference type="InterPro" id="IPR000536">
    <property type="entry name" value="Nucl_hrmn_rcpt_lig-bd"/>
</dbReference>
<dbReference type="EMBL" id="CAJNOJ010000065">
    <property type="protein sequence ID" value="CAF1011471.1"/>
    <property type="molecule type" value="Genomic_DNA"/>
</dbReference>
<dbReference type="InterPro" id="IPR050234">
    <property type="entry name" value="Nuclear_hormone_rcpt_NR1"/>
</dbReference>
<dbReference type="OrthoDB" id="9990927at2759"/>
<dbReference type="EMBL" id="CAJNOR010000171">
    <property type="protein sequence ID" value="CAF0826567.1"/>
    <property type="molecule type" value="Genomic_DNA"/>
</dbReference>
<reference evidence="11" key="1">
    <citation type="submission" date="2021-02" db="EMBL/GenBank/DDBJ databases">
        <authorList>
            <person name="Nowell W R."/>
        </authorList>
    </citation>
    <scope>NUCLEOTIDE SEQUENCE</scope>
</reference>
<keyword evidence="3" id="KW-0862">Zinc</keyword>
<evidence type="ECO:0000256" key="3">
    <source>
        <dbReference type="ARBA" id="ARBA00022833"/>
    </source>
</evidence>
<dbReference type="Pfam" id="PF00104">
    <property type="entry name" value="Hormone_recep"/>
    <property type="match status" value="1"/>
</dbReference>
<evidence type="ECO:0000256" key="6">
    <source>
        <dbReference type="ARBA" id="ARBA00023163"/>
    </source>
</evidence>
<keyword evidence="7" id="KW-0675">Receptor</keyword>
<dbReference type="Proteomes" id="UP000663852">
    <property type="component" value="Unassembled WGS sequence"/>
</dbReference>
<dbReference type="Proteomes" id="UP000663828">
    <property type="component" value="Unassembled WGS sequence"/>
</dbReference>
<organism evidence="11 13">
    <name type="scientific">Adineta ricciae</name>
    <name type="common">Rotifer</name>
    <dbReference type="NCBI Taxonomy" id="249248"/>
    <lineage>
        <taxon>Eukaryota</taxon>
        <taxon>Metazoa</taxon>
        <taxon>Spiralia</taxon>
        <taxon>Gnathifera</taxon>
        <taxon>Rotifera</taxon>
        <taxon>Eurotatoria</taxon>
        <taxon>Bdelloidea</taxon>
        <taxon>Adinetida</taxon>
        <taxon>Adinetidae</taxon>
        <taxon>Adineta</taxon>
    </lineage>
</organism>
<keyword evidence="1" id="KW-0479">Metal-binding</keyword>
<dbReference type="Gene3D" id="1.10.565.10">
    <property type="entry name" value="Retinoid X Receptor"/>
    <property type="match status" value="1"/>
</dbReference>
<evidence type="ECO:0000256" key="5">
    <source>
        <dbReference type="ARBA" id="ARBA00023125"/>
    </source>
</evidence>
<comment type="caution">
    <text evidence="11">The sequence shown here is derived from an EMBL/GenBank/DDBJ whole genome shotgun (WGS) entry which is preliminary data.</text>
</comment>
<dbReference type="GO" id="GO:0004879">
    <property type="term" value="F:nuclear receptor activity"/>
    <property type="evidence" value="ECO:0007669"/>
    <property type="project" value="TreeGrafter"/>
</dbReference>
<evidence type="ECO:0000313" key="10">
    <source>
        <dbReference type="EMBL" id="CAF0826567.1"/>
    </source>
</evidence>
<dbReference type="PANTHER" id="PTHR24082:SF283">
    <property type="entry name" value="NUCLEAR HORMONE RECEPTOR HR96"/>
    <property type="match status" value="1"/>
</dbReference>
<proteinExistence type="predicted"/>